<keyword evidence="4" id="KW-0472">Membrane</keyword>
<sequence length="1091" mass="126544">MEQNGPMTMGDLRRFRTELMYPYDLSDFTEITSSKSFHDQPLQFQMPFFGFRYTYVWIQKDGYLAFSQGQLSYKFPVRFPYPPPGKVNKGQDPSLIAPFFAHQDIPTDVINAGIYLRIIDISKELNYTLKERIYADFREGMIGASNFVPKFAIIITWKNMTYTNKSPDFDLKTNTYQAVLATDEMRTYAMFNYEQIEWISPYFEGTKGPWAYVGFNAGNSTRTYEFVPYSQNPRISLLTSRGFGNGLQGRYFFQIDEEIWSGACIEKELDPNLPNRLPLAFFPRVGNMLGGTLVNISGPCLNEDSIIECTFENWPVKGVYRDKNHASCISPPVMYHGYVDLTVRVDGKIDFYGRFYIQPPDIAHDDIAIVADSDRLEDPLEIEIKWKPEKLSWESSTQVQLSLWGYRETSKVYPSLTFIDILEESLQNDGHHTLDVTKFRSRFNTQTSDILFGFMALNLTSVGRLGNFRTSPIIWSRAMPLAWYFRKQWEKEYGDNGKWKSYLCNKWFERESFSDYFATTVFRCPCTKTQALLDRGRFSPDLQCNEIDKKCDTFHRGALHCVKTGRPSVGGSGQTCCYDDREDLLQTADTMYGGRPSRAFVYGKHPYKSQMMIPVLSEYLHDVVPFFFCCKWQEEEDNANTCQRYNYWRTSQDCSSYQSPAIASVFGDPHIITFDMFNYTFNGKGEFTLARVNNPMYKFELQGRFEQLPRPDHYSPMPNATFLRAIAVKDNVSSTVEFRVRPVAASWRYQMYVIVDKEYVYWWDESMRLQNFWGVTLYQPSGMQNMSHVIAMFDSGVGVEVKAKNGRMSVHVYAPYTFLNSTEGLLGNYSRQQWDEFPLPGTENYLPINSPPEQLYRVLSQNYRVLEKVSPNDINQHPSLFFHDSVRFSYYDDHSFLPDFDPKLPLYATDQEESMIETCSDSMACRYDFIVTLDKEFARLTKEEETEAANMAKTAQTEVKRCPALPKPLHGRKTENRYYTGTIVRFSCNDGYRLIGYEARYCRDDGLWSWGIEPECISNVKYIGQIAGISIGITLPILILLLLIVFFVMFNREHDEAEYETYEKGDVNKVVEAEELTPSEKNYGSERDEKL</sequence>
<dbReference type="GO" id="GO:0016020">
    <property type="term" value="C:membrane"/>
    <property type="evidence" value="ECO:0007669"/>
    <property type="project" value="UniProtKB-SubCell"/>
</dbReference>
<dbReference type="Pfam" id="PF06119">
    <property type="entry name" value="NIDO"/>
    <property type="match status" value="1"/>
</dbReference>
<comment type="subcellular location">
    <subcellularLocation>
        <location evidence="1">Membrane</location>
    </subcellularLocation>
</comment>
<dbReference type="SMART" id="SM00032">
    <property type="entry name" value="CCP"/>
    <property type="match status" value="1"/>
</dbReference>
<dbReference type="PANTHER" id="PTHR13802:SF52">
    <property type="entry name" value="MUCIN-4"/>
    <property type="match status" value="1"/>
</dbReference>
<dbReference type="PROSITE" id="PS50856">
    <property type="entry name" value="AMOP"/>
    <property type="match status" value="1"/>
</dbReference>
<evidence type="ECO:0000256" key="5">
    <source>
        <dbReference type="ARBA" id="ARBA00023157"/>
    </source>
</evidence>
<feature type="domain" description="VWFD" evidence="10">
    <location>
        <begin position="661"/>
        <end position="871"/>
    </location>
</feature>
<accession>A0A132ACT5</accession>
<dbReference type="Gene3D" id="2.10.70.10">
    <property type="entry name" value="Complement Module, domain 1"/>
    <property type="match status" value="1"/>
</dbReference>
<dbReference type="PANTHER" id="PTHR13802">
    <property type="entry name" value="MUCIN 4-RELATED"/>
    <property type="match status" value="1"/>
</dbReference>
<dbReference type="Pfam" id="PF00094">
    <property type="entry name" value="VWD"/>
    <property type="match status" value="1"/>
</dbReference>
<dbReference type="SUPFAM" id="SSF57535">
    <property type="entry name" value="Complement control module/SCR domain"/>
    <property type="match status" value="1"/>
</dbReference>
<keyword evidence="3" id="KW-1133">Transmembrane helix</keyword>
<gene>
    <name evidence="11" type="ORF">QR98_0073290</name>
</gene>
<comment type="caution">
    <text evidence="6">Lacks conserved residue(s) required for the propagation of feature annotation.</text>
</comment>
<dbReference type="InterPro" id="IPR002909">
    <property type="entry name" value="IPT_dom"/>
</dbReference>
<dbReference type="PROSITE" id="PS50923">
    <property type="entry name" value="SUSHI"/>
    <property type="match status" value="1"/>
</dbReference>
<proteinExistence type="predicted"/>
<dbReference type="InterPro" id="IPR005533">
    <property type="entry name" value="AMOP_dom"/>
</dbReference>
<comment type="caution">
    <text evidence="11">The sequence shown here is derived from an EMBL/GenBank/DDBJ whole genome shotgun (WGS) entry which is preliminary data.</text>
</comment>
<dbReference type="InterPro" id="IPR035976">
    <property type="entry name" value="Sushi/SCR/CCP_sf"/>
</dbReference>
<evidence type="ECO:0000259" key="8">
    <source>
        <dbReference type="PROSITE" id="PS50923"/>
    </source>
</evidence>
<dbReference type="Gene3D" id="2.60.40.10">
    <property type="entry name" value="Immunoglobulins"/>
    <property type="match status" value="1"/>
</dbReference>
<dbReference type="EMBL" id="JXLN01012728">
    <property type="protein sequence ID" value="KPM08804.1"/>
    <property type="molecule type" value="Genomic_DNA"/>
</dbReference>
<dbReference type="InterPro" id="IPR051495">
    <property type="entry name" value="Epithelial_Barrier/Signaling"/>
</dbReference>
<evidence type="ECO:0000313" key="11">
    <source>
        <dbReference type="EMBL" id="KPM08804.1"/>
    </source>
</evidence>
<dbReference type="InterPro" id="IPR013783">
    <property type="entry name" value="Ig-like_fold"/>
</dbReference>
<dbReference type="Proteomes" id="UP000616769">
    <property type="component" value="Unassembled WGS sequence"/>
</dbReference>
<keyword evidence="5" id="KW-1015">Disulfide bond</keyword>
<evidence type="ECO:0000259" key="9">
    <source>
        <dbReference type="PROSITE" id="PS51220"/>
    </source>
</evidence>
<evidence type="ECO:0000313" key="12">
    <source>
        <dbReference type="Proteomes" id="UP000616769"/>
    </source>
</evidence>
<feature type="domain" description="Sushi" evidence="8">
    <location>
        <begin position="960"/>
        <end position="1018"/>
    </location>
</feature>
<dbReference type="Pfam" id="PF03782">
    <property type="entry name" value="AMOP"/>
    <property type="match status" value="1"/>
</dbReference>
<dbReference type="SUPFAM" id="SSF81296">
    <property type="entry name" value="E set domains"/>
    <property type="match status" value="1"/>
</dbReference>
<dbReference type="OrthoDB" id="6406881at2759"/>
<organism evidence="11 12">
    <name type="scientific">Sarcoptes scabiei</name>
    <name type="common">Itch mite</name>
    <name type="synonym">Acarus scabiei</name>
    <dbReference type="NCBI Taxonomy" id="52283"/>
    <lineage>
        <taxon>Eukaryota</taxon>
        <taxon>Metazoa</taxon>
        <taxon>Ecdysozoa</taxon>
        <taxon>Arthropoda</taxon>
        <taxon>Chelicerata</taxon>
        <taxon>Arachnida</taxon>
        <taxon>Acari</taxon>
        <taxon>Acariformes</taxon>
        <taxon>Sarcoptiformes</taxon>
        <taxon>Astigmata</taxon>
        <taxon>Psoroptidia</taxon>
        <taxon>Sarcoptoidea</taxon>
        <taxon>Sarcoptidae</taxon>
        <taxon>Sarcoptinae</taxon>
        <taxon>Sarcoptes</taxon>
    </lineage>
</organism>
<evidence type="ECO:0000256" key="4">
    <source>
        <dbReference type="ARBA" id="ARBA00023136"/>
    </source>
</evidence>
<evidence type="ECO:0000256" key="3">
    <source>
        <dbReference type="ARBA" id="ARBA00022989"/>
    </source>
</evidence>
<dbReference type="InterPro" id="IPR003886">
    <property type="entry name" value="NIDO_dom"/>
</dbReference>
<evidence type="ECO:0000256" key="6">
    <source>
        <dbReference type="PROSITE-ProRule" id="PRU00302"/>
    </source>
</evidence>
<dbReference type="PROSITE" id="PS51220">
    <property type="entry name" value="NIDO"/>
    <property type="match status" value="1"/>
</dbReference>
<dbReference type="CDD" id="cd00033">
    <property type="entry name" value="CCP"/>
    <property type="match status" value="1"/>
</dbReference>
<dbReference type="PROSITE" id="PS51233">
    <property type="entry name" value="VWFD"/>
    <property type="match status" value="1"/>
</dbReference>
<keyword evidence="6" id="KW-0768">Sushi</keyword>
<dbReference type="VEuPathDB" id="VectorBase:SSCA002605"/>
<dbReference type="Pfam" id="PF01833">
    <property type="entry name" value="TIG"/>
    <property type="match status" value="1"/>
</dbReference>
<dbReference type="SMART" id="SM00539">
    <property type="entry name" value="NIDO"/>
    <property type="match status" value="1"/>
</dbReference>
<protein>
    <submittedName>
        <fullName evidence="11">Mesh-like CUB and sushi domain-containing protein</fullName>
    </submittedName>
</protein>
<feature type="domain" description="AMOP" evidence="7">
    <location>
        <begin position="496"/>
        <end position="649"/>
    </location>
</feature>
<evidence type="ECO:0000259" key="10">
    <source>
        <dbReference type="PROSITE" id="PS51233"/>
    </source>
</evidence>
<dbReference type="InterPro" id="IPR014756">
    <property type="entry name" value="Ig_E-set"/>
</dbReference>
<evidence type="ECO:0000256" key="1">
    <source>
        <dbReference type="ARBA" id="ARBA00004370"/>
    </source>
</evidence>
<name>A0A132ACT5_SARSC</name>
<reference evidence="11 12" key="1">
    <citation type="journal article" date="2015" name="Parasit. Vectors">
        <title>Draft genome of the scabies mite.</title>
        <authorList>
            <person name="Rider S.D.Jr."/>
            <person name="Morgan M.S."/>
            <person name="Arlian L.G."/>
        </authorList>
    </citation>
    <scope>NUCLEOTIDE SEQUENCE [LARGE SCALE GENOMIC DNA]</scope>
    <source>
        <strain evidence="11">Arlian Lab</strain>
    </source>
</reference>
<dbReference type="InterPro" id="IPR056619">
    <property type="entry name" value="C8-3_MUC4"/>
</dbReference>
<dbReference type="GO" id="GO:0007160">
    <property type="term" value="P:cell-matrix adhesion"/>
    <property type="evidence" value="ECO:0007669"/>
    <property type="project" value="InterPro"/>
</dbReference>
<keyword evidence="2" id="KW-0812">Transmembrane</keyword>
<dbReference type="InterPro" id="IPR000436">
    <property type="entry name" value="Sushi_SCR_CCP_dom"/>
</dbReference>
<feature type="domain" description="NIDO" evidence="9">
    <location>
        <begin position="98"/>
        <end position="258"/>
    </location>
</feature>
<evidence type="ECO:0000256" key="2">
    <source>
        <dbReference type="ARBA" id="ARBA00022692"/>
    </source>
</evidence>
<dbReference type="SMART" id="SM00723">
    <property type="entry name" value="AMOP"/>
    <property type="match status" value="1"/>
</dbReference>
<dbReference type="InterPro" id="IPR001846">
    <property type="entry name" value="VWF_type-D"/>
</dbReference>
<dbReference type="Pfam" id="PF23263">
    <property type="entry name" value="C8-3_MUC4"/>
    <property type="match status" value="1"/>
</dbReference>
<evidence type="ECO:0000259" key="7">
    <source>
        <dbReference type="PROSITE" id="PS50856"/>
    </source>
</evidence>
<dbReference type="Pfam" id="PF00084">
    <property type="entry name" value="Sushi"/>
    <property type="match status" value="1"/>
</dbReference>
<dbReference type="AlphaFoldDB" id="A0A132ACT5"/>